<comment type="caution">
    <text evidence="2">The sequence shown here is derived from an EMBL/GenBank/DDBJ whole genome shotgun (WGS) entry which is preliminary data.</text>
</comment>
<accession>A0A8J4X1F2</accession>
<keyword evidence="2" id="KW-0436">Ligase</keyword>
<name>A0A8J4X1F2_CLAMG</name>
<dbReference type="EMBL" id="QNUK01000709">
    <property type="protein sequence ID" value="KAF5890223.1"/>
    <property type="molecule type" value="Genomic_DNA"/>
</dbReference>
<gene>
    <name evidence="2" type="primary">tada2b</name>
    <name evidence="2" type="ORF">DAT39_020078</name>
</gene>
<dbReference type="GO" id="GO:0016874">
    <property type="term" value="F:ligase activity"/>
    <property type="evidence" value="ECO:0007669"/>
    <property type="project" value="UniProtKB-KW"/>
</dbReference>
<evidence type="ECO:0000256" key="1">
    <source>
        <dbReference type="SAM" id="MobiDB-lite"/>
    </source>
</evidence>
<feature type="region of interest" description="Disordered" evidence="1">
    <location>
        <begin position="1"/>
        <end position="21"/>
    </location>
</feature>
<reference evidence="2" key="1">
    <citation type="submission" date="2020-07" db="EMBL/GenBank/DDBJ databases">
        <title>Clarias magur genome sequencing, assembly and annotation.</title>
        <authorList>
            <person name="Kushwaha B."/>
            <person name="Kumar R."/>
            <person name="Das P."/>
            <person name="Joshi C.G."/>
            <person name="Kumar D."/>
            <person name="Nagpure N.S."/>
            <person name="Pandey M."/>
            <person name="Agarwal S."/>
            <person name="Srivastava S."/>
            <person name="Singh M."/>
            <person name="Sahoo L."/>
            <person name="Jayasankar P."/>
            <person name="Meher P.K."/>
            <person name="Koringa P.G."/>
            <person name="Iquebal M.A."/>
            <person name="Das S.P."/>
            <person name="Bit A."/>
            <person name="Patnaik S."/>
            <person name="Patel N."/>
            <person name="Shah T.M."/>
            <person name="Hinsu A."/>
            <person name="Jena J.K."/>
        </authorList>
    </citation>
    <scope>NUCLEOTIDE SEQUENCE</scope>
    <source>
        <strain evidence="2">CIFAMagur01</strain>
        <tissue evidence="2">Testis</tissue>
    </source>
</reference>
<dbReference type="AlphaFoldDB" id="A0A8J4X1F2"/>
<organism evidence="2 3">
    <name type="scientific">Clarias magur</name>
    <name type="common">Asian catfish</name>
    <name type="synonym">Macropteronotus magur</name>
    <dbReference type="NCBI Taxonomy" id="1594786"/>
    <lineage>
        <taxon>Eukaryota</taxon>
        <taxon>Metazoa</taxon>
        <taxon>Chordata</taxon>
        <taxon>Craniata</taxon>
        <taxon>Vertebrata</taxon>
        <taxon>Euteleostomi</taxon>
        <taxon>Actinopterygii</taxon>
        <taxon>Neopterygii</taxon>
        <taxon>Teleostei</taxon>
        <taxon>Ostariophysi</taxon>
        <taxon>Siluriformes</taxon>
        <taxon>Clariidae</taxon>
        <taxon>Clarias</taxon>
    </lineage>
</organism>
<sequence length="96" mass="10004">MKVNLKADGSASHSRPYLWQGGLSHPEDDTFTEGITLSPCPVSDITASLKPTEITSYTCPASDIIGAAENVPLPPPASNNTSLNVAKSLVPSPLQS</sequence>
<evidence type="ECO:0000313" key="3">
    <source>
        <dbReference type="Proteomes" id="UP000727407"/>
    </source>
</evidence>
<feature type="region of interest" description="Disordered" evidence="1">
    <location>
        <begin position="72"/>
        <end position="96"/>
    </location>
</feature>
<evidence type="ECO:0000313" key="2">
    <source>
        <dbReference type="EMBL" id="KAF5890223.1"/>
    </source>
</evidence>
<dbReference type="Proteomes" id="UP000727407">
    <property type="component" value="Unassembled WGS sequence"/>
</dbReference>
<proteinExistence type="predicted"/>
<keyword evidence="3" id="KW-1185">Reference proteome</keyword>
<protein>
    <submittedName>
        <fullName evidence="2">Lysine--tRNA ligase</fullName>
    </submittedName>
</protein>